<dbReference type="AlphaFoldDB" id="A0A2V1DUB0"/>
<feature type="compositionally biased region" description="Basic and acidic residues" evidence="2">
    <location>
        <begin position="141"/>
        <end position="152"/>
    </location>
</feature>
<feature type="compositionally biased region" description="Polar residues" evidence="2">
    <location>
        <begin position="131"/>
        <end position="140"/>
    </location>
</feature>
<dbReference type="EMBL" id="KZ805367">
    <property type="protein sequence ID" value="PVI00854.1"/>
    <property type="molecule type" value="Genomic_DNA"/>
</dbReference>
<name>A0A2V1DUB0_9PLEO</name>
<dbReference type="OrthoDB" id="303107at2759"/>
<feature type="coiled-coil region" evidence="1">
    <location>
        <begin position="262"/>
        <end position="321"/>
    </location>
</feature>
<sequence>MASDLELLELLAHLDFVIAEQSEWSPRDGRQQQHIDTVLHKVSKELQKTRSIHFKVPVIEKRLWSEFAQLRKYTEELWPMVFRNGSEEFKHLSNAQRKAIQDRQSHIRLLRLVRGDHTARRLRSQAVARPSPTQGITTRRTASEDRVRRCTTRDSTISQKPASKIQPRKPKSTLRRTPESSSGSNKKANSPLAIPSIEIEETPVSSPSSDNSKDISDVYSPRVSVGKGHDWALKDCGNRSPGANTVFTVISAESYACTTSELAYFKQAYQKSQEEVKNLEDEKRRIYSRLQEDHGVQSQRLKEWRTEIKEVQGLKSQVERLRGLQPFLRPGSPPGKETVLDKISRCLKDLQGYLSAFLFAENTTKALLTSLDGRSQDLDSLLLLVFKTDEQATLKSTLKVVSPVTIQEIAQALLGASIYCWIFRERFKLPGMVVTPLLQQYRDHIADLAGKESLSNLDLAVHDSMIAERSFEDENVPYMAKAMAIRFLRVLAIFYKDSNTDSREALQIDTENIFRYAIELRGYSLIAGSDFILQYPSPKDTFVGAEMEMLHPTEPETNSDVKLIIFPGIHVYDKEKDMVTYEGFKNTVGGNRKPRHVFKALVIC</sequence>
<evidence type="ECO:0000313" key="3">
    <source>
        <dbReference type="EMBL" id="PVI00854.1"/>
    </source>
</evidence>
<evidence type="ECO:0000313" key="4">
    <source>
        <dbReference type="Proteomes" id="UP000244855"/>
    </source>
</evidence>
<feature type="non-terminal residue" evidence="3">
    <location>
        <position position="1"/>
    </location>
</feature>
<gene>
    <name evidence="3" type="ORF">DM02DRAFT_728323</name>
</gene>
<reference evidence="3 4" key="1">
    <citation type="journal article" date="2018" name="Sci. Rep.">
        <title>Comparative genomics provides insights into the lifestyle and reveals functional heterogeneity of dark septate endophytic fungi.</title>
        <authorList>
            <person name="Knapp D.G."/>
            <person name="Nemeth J.B."/>
            <person name="Barry K."/>
            <person name="Hainaut M."/>
            <person name="Henrissat B."/>
            <person name="Johnson J."/>
            <person name="Kuo A."/>
            <person name="Lim J.H.P."/>
            <person name="Lipzen A."/>
            <person name="Nolan M."/>
            <person name="Ohm R.A."/>
            <person name="Tamas L."/>
            <person name="Grigoriev I.V."/>
            <person name="Spatafora J.W."/>
            <person name="Nagy L.G."/>
            <person name="Kovacs G.M."/>
        </authorList>
    </citation>
    <scope>NUCLEOTIDE SEQUENCE [LARGE SCALE GENOMIC DNA]</scope>
    <source>
        <strain evidence="3 4">DSE2036</strain>
    </source>
</reference>
<evidence type="ECO:0000256" key="2">
    <source>
        <dbReference type="SAM" id="MobiDB-lite"/>
    </source>
</evidence>
<keyword evidence="1" id="KW-0175">Coiled coil</keyword>
<feature type="region of interest" description="Disordered" evidence="2">
    <location>
        <begin position="121"/>
        <end position="217"/>
    </location>
</feature>
<proteinExistence type="predicted"/>
<dbReference type="Proteomes" id="UP000244855">
    <property type="component" value="Unassembled WGS sequence"/>
</dbReference>
<organism evidence="3 4">
    <name type="scientific">Periconia macrospinosa</name>
    <dbReference type="NCBI Taxonomy" id="97972"/>
    <lineage>
        <taxon>Eukaryota</taxon>
        <taxon>Fungi</taxon>
        <taxon>Dikarya</taxon>
        <taxon>Ascomycota</taxon>
        <taxon>Pezizomycotina</taxon>
        <taxon>Dothideomycetes</taxon>
        <taxon>Pleosporomycetidae</taxon>
        <taxon>Pleosporales</taxon>
        <taxon>Massarineae</taxon>
        <taxon>Periconiaceae</taxon>
        <taxon>Periconia</taxon>
    </lineage>
</organism>
<protein>
    <submittedName>
        <fullName evidence="3">Uncharacterized protein</fullName>
    </submittedName>
</protein>
<feature type="compositionally biased region" description="Polar residues" evidence="2">
    <location>
        <begin position="179"/>
        <end position="188"/>
    </location>
</feature>
<keyword evidence="4" id="KW-1185">Reference proteome</keyword>
<evidence type="ECO:0000256" key="1">
    <source>
        <dbReference type="SAM" id="Coils"/>
    </source>
</evidence>
<accession>A0A2V1DUB0</accession>